<name>A0AAU2UVJ2_9ACTN</name>
<proteinExistence type="predicted"/>
<protein>
    <submittedName>
        <fullName evidence="1">TniQ family protein</fullName>
    </submittedName>
</protein>
<sequence>MAAGVLRTVPLAGELTASLISRVAARYGLAASSVLRLWTCRNSPARHDGGGARADAEVVLNGAGRRVLAELCRVEPKVLARALPAFTMDDPEINTGREASVAQARWRAAGTVAGPAAFGCRLCTARRTGQALRAVRYLPRQQRVCLRHGRWLLDADADQPLEHLDLRLLPDVMAAQRRWPGVARRAVRAGVEPQQVFALAHAVVARWWEQALSWEEEIWPRRLHQLAGGNAGSRLAWWRIVGRDAAIFPEVVAVAQTLLEPAMAEVAWQASGGMKPRVRGADDAFCYRLGERVGRTWLGPELAADHDSPLNSWKGAIVRARRRETGSPGWPEDPWHLKREQQPATMAGQLRVMAAEAQAGGSGTRWRATVSAEHRFHISQLLEEAREELAQLRGVQSGTTAEVARELLERLSQSAELIDRAVLHTAAAAVAAGVALEEVAQWSRLPAEELAAVFALGEGED</sequence>
<evidence type="ECO:0000313" key="1">
    <source>
        <dbReference type="EMBL" id="WTW59175.1"/>
    </source>
</evidence>
<gene>
    <name evidence="1" type="ORF">OG549_00060</name>
</gene>
<reference evidence="1" key="1">
    <citation type="submission" date="2022-10" db="EMBL/GenBank/DDBJ databases">
        <title>The complete genomes of actinobacterial strains from the NBC collection.</title>
        <authorList>
            <person name="Joergensen T.S."/>
            <person name="Alvarez Arevalo M."/>
            <person name="Sterndorff E.B."/>
            <person name="Faurdal D."/>
            <person name="Vuksanovic O."/>
            <person name="Mourched A.-S."/>
            <person name="Charusanti P."/>
            <person name="Shaw S."/>
            <person name="Blin K."/>
            <person name="Weber T."/>
        </authorList>
    </citation>
    <scope>NUCLEOTIDE SEQUENCE</scope>
    <source>
        <strain evidence="1">NBC_00003</strain>
    </source>
</reference>
<dbReference type="EMBL" id="CP108318">
    <property type="protein sequence ID" value="WTW59175.1"/>
    <property type="molecule type" value="Genomic_DNA"/>
</dbReference>
<organism evidence="1">
    <name type="scientific">Streptomyces sp. NBC_00003</name>
    <dbReference type="NCBI Taxonomy" id="2903608"/>
    <lineage>
        <taxon>Bacteria</taxon>
        <taxon>Bacillati</taxon>
        <taxon>Actinomycetota</taxon>
        <taxon>Actinomycetes</taxon>
        <taxon>Kitasatosporales</taxon>
        <taxon>Streptomycetaceae</taxon>
        <taxon>Streptomyces</taxon>
    </lineage>
</organism>
<accession>A0AAU2UVJ2</accession>
<dbReference type="AlphaFoldDB" id="A0AAU2UVJ2"/>